<dbReference type="PANTHER" id="PTHR33164:SF95">
    <property type="entry name" value="TRANSCRIPTIONAL REGULATOR"/>
    <property type="match status" value="1"/>
</dbReference>
<reference evidence="3" key="3">
    <citation type="submission" date="2021-05" db="EMBL/GenBank/DDBJ databases">
        <authorList>
            <person name="Kalatzis P.G."/>
            <person name="Castillo D."/>
            <person name="D'Alvise P."/>
            <person name="Middelboe M."/>
            <person name="Gram L."/>
        </authorList>
    </citation>
    <scope>NUCLEOTIDE SEQUENCE</scope>
    <source>
        <strain evidence="3">90-11-286</strain>
    </source>
</reference>
<dbReference type="InterPro" id="IPR039422">
    <property type="entry name" value="MarR/SlyA-like"/>
</dbReference>
<dbReference type="InterPro" id="IPR036388">
    <property type="entry name" value="WH-like_DNA-bd_sf"/>
</dbReference>
<evidence type="ECO:0000313" key="3">
    <source>
        <dbReference type="EMBL" id="MBT2917914.1"/>
    </source>
</evidence>
<accession>A0A191W1R0</accession>
<name>A0A191W1R0_VIBAN</name>
<protein>
    <submittedName>
        <fullName evidence="2">MarR family transcriptional regulator</fullName>
    </submittedName>
</protein>
<evidence type="ECO:0000259" key="1">
    <source>
        <dbReference type="PROSITE" id="PS50995"/>
    </source>
</evidence>
<dbReference type="Proteomes" id="UP000256923">
    <property type="component" value="Chromosome 1"/>
</dbReference>
<dbReference type="InterPro" id="IPR036390">
    <property type="entry name" value="WH_DNA-bd_sf"/>
</dbReference>
<dbReference type="InterPro" id="IPR000835">
    <property type="entry name" value="HTH_MarR-typ"/>
</dbReference>
<dbReference type="SMART" id="SM00347">
    <property type="entry name" value="HTH_MARR"/>
    <property type="match status" value="1"/>
</dbReference>
<dbReference type="PANTHER" id="PTHR33164">
    <property type="entry name" value="TRANSCRIPTIONAL REGULATOR, MARR FAMILY"/>
    <property type="match status" value="1"/>
</dbReference>
<proteinExistence type="predicted"/>
<dbReference type="SUPFAM" id="SSF46785">
    <property type="entry name" value="Winged helix' DNA-binding domain"/>
    <property type="match status" value="1"/>
</dbReference>
<organism evidence="2 5">
    <name type="scientific">Vibrio anguillarum</name>
    <name type="common">Listonella anguillarum</name>
    <dbReference type="NCBI Taxonomy" id="55601"/>
    <lineage>
        <taxon>Bacteria</taxon>
        <taxon>Pseudomonadati</taxon>
        <taxon>Pseudomonadota</taxon>
        <taxon>Gammaproteobacteria</taxon>
        <taxon>Vibrionales</taxon>
        <taxon>Vibrionaceae</taxon>
        <taxon>Vibrio</taxon>
    </lineage>
</organism>
<feature type="domain" description="HTH marR-type" evidence="1">
    <location>
        <begin position="1"/>
        <end position="136"/>
    </location>
</feature>
<dbReference type="OrthoDB" id="3178168at2"/>
<dbReference type="Proteomes" id="UP000078309">
    <property type="component" value="Unassembled WGS sequence"/>
</dbReference>
<dbReference type="Gene3D" id="1.10.10.10">
    <property type="entry name" value="Winged helix-like DNA-binding domain superfamily/Winged helix DNA-binding domain"/>
    <property type="match status" value="1"/>
</dbReference>
<evidence type="ECO:0000313" key="2">
    <source>
        <dbReference type="EMBL" id="AZS25451.1"/>
    </source>
</evidence>
<evidence type="ECO:0000313" key="5">
    <source>
        <dbReference type="Proteomes" id="UP000256923"/>
    </source>
</evidence>
<dbReference type="EMBL" id="CP034672">
    <property type="protein sequence ID" value="AZS25451.1"/>
    <property type="molecule type" value="Genomic_DNA"/>
</dbReference>
<dbReference type="Pfam" id="PF12802">
    <property type="entry name" value="MarR_2"/>
    <property type="match status" value="1"/>
</dbReference>
<dbReference type="GO" id="GO:0006950">
    <property type="term" value="P:response to stress"/>
    <property type="evidence" value="ECO:0007669"/>
    <property type="project" value="TreeGrafter"/>
</dbReference>
<dbReference type="STRING" id="55601.AA407_10180"/>
<dbReference type="PRINTS" id="PR00598">
    <property type="entry name" value="HTHMARR"/>
</dbReference>
<gene>
    <name evidence="2" type="ORF">DYL72_10805</name>
    <name evidence="3" type="ORF">PL14_04370</name>
</gene>
<sequence length="136" mass="15569">MKLEANLEKLERFSAKIWRRYSKADPISQLSFNEYDYLKVIQSSSLPLRLTDLANEMEVSKPSVSNMVKRLKNKGLVQTAQCQDDARSYRVSLTDTAREHLADEAKVYAVVAEQVTKHLSEEEALCFNMLLSKVLL</sequence>
<dbReference type="PROSITE" id="PS50995">
    <property type="entry name" value="HTH_MARR_2"/>
    <property type="match status" value="1"/>
</dbReference>
<dbReference type="EMBL" id="JAHGUI010000016">
    <property type="protein sequence ID" value="MBT2917914.1"/>
    <property type="molecule type" value="Genomic_DNA"/>
</dbReference>
<evidence type="ECO:0000313" key="4">
    <source>
        <dbReference type="Proteomes" id="UP000078309"/>
    </source>
</evidence>
<reference evidence="3 4" key="1">
    <citation type="journal article" date="2017" name="J. Fish Dis.">
        <title>Comparative assessment of Vibrio virulence in marine fish larvae.</title>
        <authorList>
            <person name="Ronneseth A."/>
            <person name="Castillo D."/>
            <person name="D'Alvise P."/>
            <person name="Tonnesen O."/>
            <person name="Haugland G."/>
            <person name="Grotkjaer T."/>
            <person name="Engell-Sorensen K."/>
            <person name="Norremark L."/>
            <person name="Bergh O."/>
            <person name="Wergeland H.I."/>
            <person name="Gram L."/>
        </authorList>
    </citation>
    <scope>NUCLEOTIDE SEQUENCE [LARGE SCALE GENOMIC DNA]</scope>
    <source>
        <strain evidence="3 4">90-11-286</strain>
    </source>
</reference>
<reference evidence="2 5" key="2">
    <citation type="submission" date="2018-12" db="EMBL/GenBank/DDBJ databases">
        <title>Characterization and Draft Genome of Vibrio anguillarum J360 Marine Pathogen Isolated from an Outbreak in Lumpfish (Cyclopterus lumpus).</title>
        <authorList>
            <person name="Vasquez J.I."/>
            <person name="Cao T."/>
            <person name="Chakraborty S."/>
            <person name="Gnanagobal H."/>
            <person name="Wescot J."/>
            <person name="Boyce D."/>
            <person name="Santander J."/>
        </authorList>
    </citation>
    <scope>NUCLEOTIDE SEQUENCE [LARGE SCALE GENOMIC DNA]</scope>
    <source>
        <strain evidence="2 5">J360</strain>
    </source>
</reference>
<dbReference type="GO" id="GO:0003700">
    <property type="term" value="F:DNA-binding transcription factor activity"/>
    <property type="evidence" value="ECO:0007669"/>
    <property type="project" value="InterPro"/>
</dbReference>
<dbReference type="RefSeq" id="WP_010318918.1">
    <property type="nucleotide sequence ID" value="NZ_AJYT02000004.1"/>
</dbReference>
<dbReference type="AlphaFoldDB" id="A0A191W1R0"/>